<dbReference type="Pfam" id="PF00642">
    <property type="entry name" value="zf-CCCH"/>
    <property type="match status" value="1"/>
</dbReference>
<dbReference type="SMART" id="SM00356">
    <property type="entry name" value="ZnF_C3H1"/>
    <property type="match status" value="4"/>
</dbReference>
<dbReference type="Gene3D" id="3.30.40.10">
    <property type="entry name" value="Zinc/RING finger domain, C3HC4 (zinc finger)"/>
    <property type="match status" value="1"/>
</dbReference>
<feature type="domain" description="RING-type" evidence="11">
    <location>
        <begin position="234"/>
        <end position="288"/>
    </location>
</feature>
<evidence type="ECO:0000256" key="5">
    <source>
        <dbReference type="ARBA" id="ARBA00022737"/>
    </source>
</evidence>
<keyword evidence="7" id="KW-0833">Ubl conjugation pathway</keyword>
<feature type="zinc finger region" description="C3H1-type" evidence="9">
    <location>
        <begin position="161"/>
        <end position="188"/>
    </location>
</feature>
<dbReference type="EC" id="2.3.2.27" evidence="2"/>
<dbReference type="Proteomes" id="UP000694844">
    <property type="component" value="Chromosome 8"/>
</dbReference>
<dbReference type="SMART" id="SM00184">
    <property type="entry name" value="RING"/>
    <property type="match status" value="1"/>
</dbReference>
<comment type="catalytic activity">
    <reaction evidence="1">
        <text>S-ubiquitinyl-[E2 ubiquitin-conjugating enzyme]-L-cysteine + [acceptor protein]-L-lysine = [E2 ubiquitin-conjugating enzyme]-L-cysteine + N(6)-ubiquitinyl-[acceptor protein]-L-lysine.</text>
        <dbReference type="EC" id="2.3.2.27"/>
    </reaction>
</comment>
<evidence type="ECO:0000256" key="9">
    <source>
        <dbReference type="PROSITE-ProRule" id="PRU00723"/>
    </source>
</evidence>
<accession>A0A8B8B9E7</accession>
<dbReference type="Pfam" id="PF00097">
    <property type="entry name" value="zf-C3HC4"/>
    <property type="match status" value="1"/>
</dbReference>
<gene>
    <name evidence="14" type="primary">LOC111108217</name>
</gene>
<dbReference type="PROSITE" id="PS50089">
    <property type="entry name" value="ZF_RING_2"/>
    <property type="match status" value="1"/>
</dbReference>
<dbReference type="PROSITE" id="PS00518">
    <property type="entry name" value="ZF_RING_1"/>
    <property type="match status" value="1"/>
</dbReference>
<evidence type="ECO:0000256" key="3">
    <source>
        <dbReference type="ARBA" id="ARBA00022679"/>
    </source>
</evidence>
<keyword evidence="13" id="KW-1185">Reference proteome</keyword>
<dbReference type="KEGG" id="cvn:111108217"/>
<feature type="region of interest" description="Disordered" evidence="10">
    <location>
        <begin position="66"/>
        <end position="119"/>
    </location>
</feature>
<evidence type="ECO:0000256" key="4">
    <source>
        <dbReference type="ARBA" id="ARBA00022723"/>
    </source>
</evidence>
<dbReference type="InterPro" id="IPR000571">
    <property type="entry name" value="Znf_CCCH"/>
</dbReference>
<dbReference type="Pfam" id="PF14608">
    <property type="entry name" value="zf-CCCH_2"/>
    <property type="match status" value="3"/>
</dbReference>
<evidence type="ECO:0000313" key="14">
    <source>
        <dbReference type="RefSeq" id="XP_022299656.1"/>
    </source>
</evidence>
<dbReference type="AlphaFoldDB" id="A0A8B8B9E7"/>
<dbReference type="SUPFAM" id="SSF57850">
    <property type="entry name" value="RING/U-box"/>
    <property type="match status" value="1"/>
</dbReference>
<dbReference type="RefSeq" id="XP_022299656.1">
    <property type="nucleotide sequence ID" value="XM_022443948.1"/>
</dbReference>
<feature type="zinc finger region" description="C3H1-type" evidence="9">
    <location>
        <begin position="11"/>
        <end position="38"/>
    </location>
</feature>
<dbReference type="SUPFAM" id="SSF90229">
    <property type="entry name" value="CCCH zinc finger"/>
    <property type="match status" value="2"/>
</dbReference>
<dbReference type="InterPro" id="IPR045072">
    <property type="entry name" value="MKRN-like"/>
</dbReference>
<evidence type="ECO:0000256" key="7">
    <source>
        <dbReference type="ARBA" id="ARBA00022786"/>
    </source>
</evidence>
<evidence type="ECO:0000259" key="12">
    <source>
        <dbReference type="PROSITE" id="PS50103"/>
    </source>
</evidence>
<protein>
    <recommendedName>
        <fullName evidence="2">RING-type E3 ubiquitin transferase</fullName>
        <ecNumber evidence="2">2.3.2.27</ecNumber>
    </recommendedName>
</protein>
<feature type="domain" description="C3H1-type" evidence="12">
    <location>
        <begin position="11"/>
        <end position="38"/>
    </location>
</feature>
<dbReference type="GO" id="GO:0061630">
    <property type="term" value="F:ubiquitin protein ligase activity"/>
    <property type="evidence" value="ECO:0007669"/>
    <property type="project" value="UniProtKB-EC"/>
</dbReference>
<evidence type="ECO:0000259" key="11">
    <source>
        <dbReference type="PROSITE" id="PS50089"/>
    </source>
</evidence>
<evidence type="ECO:0000256" key="1">
    <source>
        <dbReference type="ARBA" id="ARBA00000900"/>
    </source>
</evidence>
<evidence type="ECO:0000256" key="2">
    <source>
        <dbReference type="ARBA" id="ARBA00012483"/>
    </source>
</evidence>
<dbReference type="PROSITE" id="PS50103">
    <property type="entry name" value="ZF_C3H1"/>
    <property type="match status" value="4"/>
</dbReference>
<dbReference type="InterPro" id="IPR017907">
    <property type="entry name" value="Znf_RING_CS"/>
</dbReference>
<organism evidence="13 14">
    <name type="scientific">Crassostrea virginica</name>
    <name type="common">Eastern oyster</name>
    <dbReference type="NCBI Taxonomy" id="6565"/>
    <lineage>
        <taxon>Eukaryota</taxon>
        <taxon>Metazoa</taxon>
        <taxon>Spiralia</taxon>
        <taxon>Lophotrochozoa</taxon>
        <taxon>Mollusca</taxon>
        <taxon>Bivalvia</taxon>
        <taxon>Autobranchia</taxon>
        <taxon>Pteriomorphia</taxon>
        <taxon>Ostreida</taxon>
        <taxon>Ostreoidea</taxon>
        <taxon>Ostreidae</taxon>
        <taxon>Crassostrea</taxon>
    </lineage>
</organism>
<proteinExistence type="predicted"/>
<feature type="zinc finger region" description="C3H1-type" evidence="9">
    <location>
        <begin position="39"/>
        <end position="66"/>
    </location>
</feature>
<evidence type="ECO:0000256" key="8">
    <source>
        <dbReference type="ARBA" id="ARBA00022833"/>
    </source>
</evidence>
<dbReference type="InterPro" id="IPR036855">
    <property type="entry name" value="Znf_CCCH_sf"/>
</dbReference>
<dbReference type="PANTHER" id="PTHR11224">
    <property type="entry name" value="MAKORIN-RELATED"/>
    <property type="match status" value="1"/>
</dbReference>
<feature type="domain" description="C3H1-type" evidence="12">
    <location>
        <begin position="39"/>
        <end position="66"/>
    </location>
</feature>
<feature type="zinc finger region" description="C3H1-type" evidence="9">
    <location>
        <begin position="317"/>
        <end position="346"/>
    </location>
</feature>
<sequence length="419" mass="47562">MAEGGTETPPWSSRIQCRYFLHGVCRQGASCTYAHDKSAKPSNVCRYYLAGNCSYGAGCRYDHTRPKPPVSKLTPKGRTLNPLQGKTEKSELKMTSLKKGGQMKPVDPPPSTPKPPDQWVKASEFVPGKPYICSTIPASYAKAAKDEESDILPPFEELHVPDGQLLCPYLAKGVCPYESECEYIHGDVCEMCGLAVLHPTDNSQREEHAKMCVAELEENMEHSFAIARSKDKACGICMDIVLEKQPPSEQRFGIMSDCNHIFCLSCIRKWRGAKQFERKIIRACPECRVNSNFVTPSKYWVETDDEKNKLIGGYKNALSNKSCKYFKQGSGDCPFNDKCFYQHAYPDGTIAVPKPRERRRRQNAEGDLDIMARINLWDFLEEFDSRLDQLFLLELEAELDNYPDIWYSRIDSSSDEDFY</sequence>
<keyword evidence="8 9" id="KW-0862">Zinc</keyword>
<dbReference type="OrthoDB" id="411372at2759"/>
<dbReference type="InterPro" id="IPR013083">
    <property type="entry name" value="Znf_RING/FYVE/PHD"/>
</dbReference>
<keyword evidence="6 9" id="KW-0863">Zinc-finger</keyword>
<dbReference type="GeneID" id="111108217"/>
<dbReference type="InterPro" id="IPR001841">
    <property type="entry name" value="Znf_RING"/>
</dbReference>
<keyword evidence="4 9" id="KW-0479">Metal-binding</keyword>
<dbReference type="PANTHER" id="PTHR11224:SF10">
    <property type="entry name" value="IP09428P-RELATED"/>
    <property type="match status" value="1"/>
</dbReference>
<feature type="compositionally biased region" description="Pro residues" evidence="10">
    <location>
        <begin position="106"/>
        <end position="116"/>
    </location>
</feature>
<keyword evidence="5" id="KW-0677">Repeat</keyword>
<evidence type="ECO:0000313" key="13">
    <source>
        <dbReference type="Proteomes" id="UP000694844"/>
    </source>
</evidence>
<evidence type="ECO:0000256" key="6">
    <source>
        <dbReference type="ARBA" id="ARBA00022771"/>
    </source>
</evidence>
<dbReference type="GO" id="GO:0008270">
    <property type="term" value="F:zinc ion binding"/>
    <property type="evidence" value="ECO:0007669"/>
    <property type="project" value="UniProtKB-KW"/>
</dbReference>
<name>A0A8B8B9E7_CRAVI</name>
<dbReference type="FunFam" id="3.30.40.10:FF:000117">
    <property type="entry name" value="Probable E3 ubiquitin-protein ligase makorin-1"/>
    <property type="match status" value="1"/>
</dbReference>
<evidence type="ECO:0000256" key="10">
    <source>
        <dbReference type="SAM" id="MobiDB-lite"/>
    </source>
</evidence>
<feature type="domain" description="C3H1-type" evidence="12">
    <location>
        <begin position="317"/>
        <end position="346"/>
    </location>
</feature>
<dbReference type="InterPro" id="IPR018957">
    <property type="entry name" value="Znf_C3HC4_RING-type"/>
</dbReference>
<dbReference type="Gene3D" id="4.10.1000.10">
    <property type="entry name" value="Zinc finger, CCCH-type"/>
    <property type="match status" value="1"/>
</dbReference>
<feature type="domain" description="C3H1-type" evidence="12">
    <location>
        <begin position="161"/>
        <end position="188"/>
    </location>
</feature>
<reference evidence="14" key="1">
    <citation type="submission" date="2025-08" db="UniProtKB">
        <authorList>
            <consortium name="RefSeq"/>
        </authorList>
    </citation>
    <scope>IDENTIFICATION</scope>
    <source>
        <tissue evidence="14">Whole sample</tissue>
    </source>
</reference>
<keyword evidence="3" id="KW-0808">Transferase</keyword>
<dbReference type="GO" id="GO:0000209">
    <property type="term" value="P:protein polyubiquitination"/>
    <property type="evidence" value="ECO:0007669"/>
    <property type="project" value="InterPro"/>
</dbReference>